<feature type="domain" description="ABC transporter" evidence="8">
    <location>
        <begin position="1"/>
        <end position="238"/>
    </location>
</feature>
<evidence type="ECO:0000313" key="10">
    <source>
        <dbReference type="Proteomes" id="UP000076959"/>
    </source>
</evidence>
<accession>A0A176Z9R1</accession>
<dbReference type="InterPro" id="IPR003593">
    <property type="entry name" value="AAA+_ATPase"/>
</dbReference>
<dbReference type="STRING" id="1505087.AYJ54_05220"/>
<protein>
    <submittedName>
        <fullName evidence="9">ABC transporter ATP-binding protein</fullName>
    </submittedName>
</protein>
<keyword evidence="3" id="KW-0813">Transport</keyword>
<dbReference type="PROSITE" id="PS50893">
    <property type="entry name" value="ABC_TRANSPORTER_2"/>
    <property type="match status" value="2"/>
</dbReference>
<evidence type="ECO:0000259" key="8">
    <source>
        <dbReference type="PROSITE" id="PS50893"/>
    </source>
</evidence>
<dbReference type="NCBIfam" id="NF007739">
    <property type="entry name" value="PRK10419.1"/>
    <property type="match status" value="2"/>
</dbReference>
<dbReference type="NCBIfam" id="NF008453">
    <property type="entry name" value="PRK11308.1"/>
    <property type="match status" value="2"/>
</dbReference>
<dbReference type="InterPro" id="IPR003439">
    <property type="entry name" value="ABC_transporter-like_ATP-bd"/>
</dbReference>
<dbReference type="Pfam" id="PF00005">
    <property type="entry name" value="ABC_tran"/>
    <property type="match status" value="2"/>
</dbReference>
<dbReference type="Gene3D" id="3.40.50.300">
    <property type="entry name" value="P-loop containing nucleotide triphosphate hydrolases"/>
    <property type="match status" value="2"/>
</dbReference>
<comment type="similarity">
    <text evidence="2">Belongs to the ABC transporter superfamily.</text>
</comment>
<dbReference type="AlphaFoldDB" id="A0A176Z9R1"/>
<keyword evidence="10" id="KW-1185">Reference proteome</keyword>
<keyword evidence="4" id="KW-0547">Nucleotide-binding</keyword>
<gene>
    <name evidence="9" type="ORF">AYJ54_05220</name>
</gene>
<evidence type="ECO:0000256" key="6">
    <source>
        <dbReference type="ARBA" id="ARBA00024722"/>
    </source>
</evidence>
<evidence type="ECO:0000256" key="2">
    <source>
        <dbReference type="ARBA" id="ARBA00005417"/>
    </source>
</evidence>
<evidence type="ECO:0000313" key="9">
    <source>
        <dbReference type="EMBL" id="OAF16593.1"/>
    </source>
</evidence>
<keyword evidence="5 9" id="KW-0067">ATP-binding</keyword>
<evidence type="ECO:0000256" key="4">
    <source>
        <dbReference type="ARBA" id="ARBA00022741"/>
    </source>
</evidence>
<dbReference type="InterPro" id="IPR017871">
    <property type="entry name" value="ABC_transporter-like_CS"/>
</dbReference>
<name>A0A176Z9R1_9BRAD</name>
<sequence>MPEGTAVRGVSFSLAPGRCLAIVGESGSGKSVTARALVGLAGHRARVHARGLNFAGMDLTGFDDRAWRRIRGKDIGFVLQDALVSLDPLRPVGKEIGEGLRLHRAIASREELESQVIGLLKLVGVQDAEIKALQLPHQLSGGQRQRALIAAALALDPRLLIADEPTTALDVTVQAQVLGLLEETKARGKALILISHDLAVVSRMADEVLVMRQGEVVERGSADQIFREPQHAYTRQLLDAVPSGRRRGSRLSSSPAPRLPQPHGRLLEPSATRSSQIVIEATDLVKRFKGPGGILRTVVDKVSFQLRSGETLGLVGKSGSGKSTTARMALALDLPDEGAVLFQGEAWTTLTERERRARRRSISVIYQDPLSSFDPCWTVRRILADSLLDDVETRQERHKRVAELLDLVGLSPAFLNRRPLELSGGQRQRVAIARAIAPRPKVIVCDEPVSALDVSIQAQILDLLGDLKAQLRVSYLFISHDLGVVRYLSDRVMVMRDGRVVESGNTEAIFAEPQHDYTRDLLAAVPTLLGRQPQSRRDRDAVAAV</sequence>
<dbReference type="GO" id="GO:0016887">
    <property type="term" value="F:ATP hydrolysis activity"/>
    <property type="evidence" value="ECO:0007669"/>
    <property type="project" value="InterPro"/>
</dbReference>
<dbReference type="InterPro" id="IPR013563">
    <property type="entry name" value="Oligopep_ABC_C"/>
</dbReference>
<dbReference type="GO" id="GO:0005524">
    <property type="term" value="F:ATP binding"/>
    <property type="evidence" value="ECO:0007669"/>
    <property type="project" value="UniProtKB-KW"/>
</dbReference>
<evidence type="ECO:0000256" key="1">
    <source>
        <dbReference type="ARBA" id="ARBA00004417"/>
    </source>
</evidence>
<dbReference type="SUPFAM" id="SSF52540">
    <property type="entry name" value="P-loop containing nucleoside triphosphate hydrolases"/>
    <property type="match status" value="2"/>
</dbReference>
<proteinExistence type="inferred from homology"/>
<comment type="subcellular location">
    <subcellularLocation>
        <location evidence="1">Cell inner membrane</location>
        <topology evidence="1">Peripheral membrane protein</topology>
    </subcellularLocation>
</comment>
<dbReference type="InterPro" id="IPR050319">
    <property type="entry name" value="ABC_transp_ATP-bind"/>
</dbReference>
<feature type="domain" description="ABC transporter" evidence="8">
    <location>
        <begin position="279"/>
        <end position="522"/>
    </location>
</feature>
<evidence type="ECO:0000256" key="3">
    <source>
        <dbReference type="ARBA" id="ARBA00022448"/>
    </source>
</evidence>
<evidence type="ECO:0000256" key="7">
    <source>
        <dbReference type="SAM" id="MobiDB-lite"/>
    </source>
</evidence>
<organism evidence="9 10">
    <name type="scientific">Bradyrhizobium centrolobii</name>
    <dbReference type="NCBI Taxonomy" id="1505087"/>
    <lineage>
        <taxon>Bacteria</taxon>
        <taxon>Pseudomonadati</taxon>
        <taxon>Pseudomonadota</taxon>
        <taxon>Alphaproteobacteria</taxon>
        <taxon>Hyphomicrobiales</taxon>
        <taxon>Nitrobacteraceae</taxon>
        <taxon>Bradyrhizobium</taxon>
    </lineage>
</organism>
<dbReference type="GO" id="GO:0015833">
    <property type="term" value="P:peptide transport"/>
    <property type="evidence" value="ECO:0007669"/>
    <property type="project" value="InterPro"/>
</dbReference>
<dbReference type="GO" id="GO:0005886">
    <property type="term" value="C:plasma membrane"/>
    <property type="evidence" value="ECO:0007669"/>
    <property type="project" value="UniProtKB-SubCell"/>
</dbReference>
<dbReference type="Pfam" id="PF08352">
    <property type="entry name" value="oligo_HPY"/>
    <property type="match status" value="2"/>
</dbReference>
<dbReference type="EMBL" id="LUUB01000013">
    <property type="protein sequence ID" value="OAF16593.1"/>
    <property type="molecule type" value="Genomic_DNA"/>
</dbReference>
<dbReference type="InterPro" id="IPR027417">
    <property type="entry name" value="P-loop_NTPase"/>
</dbReference>
<feature type="region of interest" description="Disordered" evidence="7">
    <location>
        <begin position="242"/>
        <end position="272"/>
    </location>
</feature>
<comment type="caution">
    <text evidence="9">The sequence shown here is derived from an EMBL/GenBank/DDBJ whole genome shotgun (WGS) entry which is preliminary data.</text>
</comment>
<reference evidence="9 10" key="1">
    <citation type="submission" date="2016-03" db="EMBL/GenBank/DDBJ databases">
        <title>Draft Genome Sequence of the Strain BR 10245 (Bradyrhizobium sp.) isolated from nodules of Centrolobium paraense.</title>
        <authorList>
            <person name="Simoes-Araujo J.L.Sr."/>
            <person name="Barauna A.C."/>
            <person name="Silva K."/>
            <person name="Zilli J.E."/>
        </authorList>
    </citation>
    <scope>NUCLEOTIDE SEQUENCE [LARGE SCALE GENOMIC DNA]</scope>
    <source>
        <strain evidence="9 10">BR 10245</strain>
    </source>
</reference>
<comment type="function">
    <text evidence="6">Involved in beta-(1--&gt;2)glucan export. Transmembrane domains (TMD) form a pore in the inner membrane and the ATP-binding domain (NBD) is responsible for energy generation.</text>
</comment>
<evidence type="ECO:0000256" key="5">
    <source>
        <dbReference type="ARBA" id="ARBA00022840"/>
    </source>
</evidence>
<dbReference type="PROSITE" id="PS00211">
    <property type="entry name" value="ABC_TRANSPORTER_1"/>
    <property type="match status" value="2"/>
</dbReference>
<dbReference type="GO" id="GO:0055085">
    <property type="term" value="P:transmembrane transport"/>
    <property type="evidence" value="ECO:0007669"/>
    <property type="project" value="UniProtKB-ARBA"/>
</dbReference>
<dbReference type="PANTHER" id="PTHR43776">
    <property type="entry name" value="TRANSPORT ATP-BINDING PROTEIN"/>
    <property type="match status" value="1"/>
</dbReference>
<dbReference type="SMART" id="SM00382">
    <property type="entry name" value="AAA"/>
    <property type="match status" value="2"/>
</dbReference>
<dbReference type="PANTHER" id="PTHR43776:SF7">
    <property type="entry name" value="D,D-DIPEPTIDE TRANSPORT ATP-BINDING PROTEIN DDPF-RELATED"/>
    <property type="match status" value="1"/>
</dbReference>
<dbReference type="Proteomes" id="UP000076959">
    <property type="component" value="Unassembled WGS sequence"/>
</dbReference>
<dbReference type="CDD" id="cd03257">
    <property type="entry name" value="ABC_NikE_OppD_transporters"/>
    <property type="match status" value="2"/>
</dbReference>